<proteinExistence type="predicted"/>
<accession>A0AAQ3QBJ0</accession>
<keyword evidence="2" id="KW-1185">Reference proteome</keyword>
<dbReference type="Proteomes" id="UP001327560">
    <property type="component" value="Chromosome 3"/>
</dbReference>
<reference evidence="1 2" key="1">
    <citation type="submission" date="2023-10" db="EMBL/GenBank/DDBJ databases">
        <title>Chromosome-scale genome assembly provides insights into flower coloration mechanisms of Canna indica.</title>
        <authorList>
            <person name="Li C."/>
        </authorList>
    </citation>
    <scope>NUCLEOTIDE SEQUENCE [LARGE SCALE GENOMIC DNA]</scope>
    <source>
        <tissue evidence="1">Flower</tissue>
    </source>
</reference>
<dbReference type="PANTHER" id="PTHR33384">
    <property type="entry name" value="EXPRESSED PROTEIN"/>
    <property type="match status" value="1"/>
</dbReference>
<protein>
    <submittedName>
        <fullName evidence="1">Uncharacterized protein</fullName>
    </submittedName>
</protein>
<dbReference type="EMBL" id="CP136892">
    <property type="protein sequence ID" value="WOL02535.1"/>
    <property type="molecule type" value="Genomic_DNA"/>
</dbReference>
<evidence type="ECO:0000313" key="1">
    <source>
        <dbReference type="EMBL" id="WOL02535.1"/>
    </source>
</evidence>
<evidence type="ECO:0000313" key="2">
    <source>
        <dbReference type="Proteomes" id="UP001327560"/>
    </source>
</evidence>
<dbReference type="AlphaFoldDB" id="A0AAQ3QBJ0"/>
<sequence length="166" mass="18207">MENYPVGVNTIGQLYANCMSDRKSRFWQIDTHPNSSSEVICPKPCRSIRVPYFINTFNRTGPKAKSTLPMYKVDCSPEILDHIWSQDNHGNDPDLSNQVGFLCGSPPARTNNPVVHDAEFFKQAQSLPSPLGSPTCRSSFGGSPKMRIEGFACGSSENSCVGFSVA</sequence>
<organism evidence="1 2">
    <name type="scientific">Canna indica</name>
    <name type="common">Indian-shot</name>
    <dbReference type="NCBI Taxonomy" id="4628"/>
    <lineage>
        <taxon>Eukaryota</taxon>
        <taxon>Viridiplantae</taxon>
        <taxon>Streptophyta</taxon>
        <taxon>Embryophyta</taxon>
        <taxon>Tracheophyta</taxon>
        <taxon>Spermatophyta</taxon>
        <taxon>Magnoliopsida</taxon>
        <taxon>Liliopsida</taxon>
        <taxon>Zingiberales</taxon>
        <taxon>Cannaceae</taxon>
        <taxon>Canna</taxon>
    </lineage>
</organism>
<gene>
    <name evidence="1" type="ORF">Cni_G11254</name>
</gene>
<dbReference type="PANTHER" id="PTHR33384:SF27">
    <property type="entry name" value="OS05G0102500 PROTEIN"/>
    <property type="match status" value="1"/>
</dbReference>
<name>A0AAQ3QBJ0_9LILI</name>